<dbReference type="AlphaFoldDB" id="A0A4V3IVJ6"/>
<comment type="caution">
    <text evidence="1">The sequence shown here is derived from an EMBL/GenBank/DDBJ whole genome shotgun (WGS) entry which is preliminary data.</text>
</comment>
<organism evidence="1 2">
    <name type="scientific">Cryobacterium fucosi</name>
    <dbReference type="NCBI Taxonomy" id="1259157"/>
    <lineage>
        <taxon>Bacteria</taxon>
        <taxon>Bacillati</taxon>
        <taxon>Actinomycetota</taxon>
        <taxon>Actinomycetes</taxon>
        <taxon>Micrococcales</taxon>
        <taxon>Microbacteriaceae</taxon>
        <taxon>Cryobacterium</taxon>
    </lineage>
</organism>
<proteinExistence type="predicted"/>
<sequence>MKAEILYIADCPNSAAAGVALRDALNETGHSDVVIEFRLLTSSADAAAVPFAGSPTILLDGVDAFPPGGRLTDLACRVYRSHTGPAGAPSAGDLVDVIRERFGTPPRG</sequence>
<dbReference type="RefSeq" id="WP_134522924.1">
    <property type="nucleotide sequence ID" value="NZ_SOHH01000056.1"/>
</dbReference>
<keyword evidence="2" id="KW-1185">Reference proteome</keyword>
<name>A0A4V3IVJ6_9MICO</name>
<evidence type="ECO:0000313" key="1">
    <source>
        <dbReference type="EMBL" id="TFD79139.1"/>
    </source>
</evidence>
<protein>
    <submittedName>
        <fullName evidence="1">Thioredoxin family protein</fullName>
    </submittedName>
</protein>
<accession>A0A4V3IVJ6</accession>
<reference evidence="1 2" key="1">
    <citation type="submission" date="2019-03" db="EMBL/GenBank/DDBJ databases">
        <title>Genomics of glacier-inhabiting Cryobacterium strains.</title>
        <authorList>
            <person name="Liu Q."/>
            <person name="Xin Y.-H."/>
        </authorList>
    </citation>
    <scope>NUCLEOTIDE SEQUENCE [LARGE SCALE GENOMIC DNA]</scope>
    <source>
        <strain evidence="1 2">Hh4</strain>
    </source>
</reference>
<evidence type="ECO:0000313" key="2">
    <source>
        <dbReference type="Proteomes" id="UP000298313"/>
    </source>
</evidence>
<dbReference type="OrthoDB" id="7185309at2"/>
<dbReference type="EMBL" id="SOHH01000056">
    <property type="protein sequence ID" value="TFD79139.1"/>
    <property type="molecule type" value="Genomic_DNA"/>
</dbReference>
<dbReference type="Proteomes" id="UP000298313">
    <property type="component" value="Unassembled WGS sequence"/>
</dbReference>
<gene>
    <name evidence="1" type="ORF">E3T48_06040</name>
</gene>